<gene>
    <name evidence="9" type="ORF">Raf01_93740</name>
</gene>
<evidence type="ECO:0000256" key="2">
    <source>
        <dbReference type="ARBA" id="ARBA00022448"/>
    </source>
</evidence>
<sequence length="313" mass="32580">MITRRLLMTIPILVGTAVIVFLILRLVPGDPASAILGANATPAGIRQVRADLGLNRPLWAQFGSWVSGVVRGDFGHDYITNQSITAELGARLPVTLELAGIAFVLAAVVAIPAGVLAAVRQGGIVAKVVQGLSVLTIAVPDFVFGILGILLFALTLGLAPSSGYVAVSTSLGDNLRSLILPAIALALGLGGVLARVTRSAMLEVLHTDYVRFARAGGMSPVSIVFGRALRNAAIPIVTVAGLQVGYLLGGTIVVEQLFAIPGVGQLIVQAMLNRNYPVVQACVLIFVVGFILVNLISDLLYTVLNPKLRRAGA</sequence>
<evidence type="ECO:0000256" key="6">
    <source>
        <dbReference type="ARBA" id="ARBA00023136"/>
    </source>
</evidence>
<dbReference type="InterPro" id="IPR000515">
    <property type="entry name" value="MetI-like"/>
</dbReference>
<dbReference type="EMBL" id="BONZ01000119">
    <property type="protein sequence ID" value="GIH21202.1"/>
    <property type="molecule type" value="Genomic_DNA"/>
</dbReference>
<dbReference type="GO" id="GO:0071916">
    <property type="term" value="F:dipeptide transmembrane transporter activity"/>
    <property type="evidence" value="ECO:0007669"/>
    <property type="project" value="TreeGrafter"/>
</dbReference>
<comment type="subcellular location">
    <subcellularLocation>
        <location evidence="1 7">Cell membrane</location>
        <topology evidence="1 7">Multi-pass membrane protein</topology>
    </subcellularLocation>
</comment>
<evidence type="ECO:0000256" key="5">
    <source>
        <dbReference type="ARBA" id="ARBA00022989"/>
    </source>
</evidence>
<dbReference type="Pfam" id="PF19300">
    <property type="entry name" value="BPD_transp_1_N"/>
    <property type="match status" value="1"/>
</dbReference>
<feature type="transmembrane region" description="Helical" evidence="7">
    <location>
        <begin position="178"/>
        <end position="196"/>
    </location>
</feature>
<dbReference type="InterPro" id="IPR045621">
    <property type="entry name" value="BPD_transp_1_N"/>
</dbReference>
<comment type="similarity">
    <text evidence="7">Belongs to the binding-protein-dependent transport system permease family.</text>
</comment>
<feature type="transmembrane region" description="Helical" evidence="7">
    <location>
        <begin position="278"/>
        <end position="301"/>
    </location>
</feature>
<dbReference type="InterPro" id="IPR035906">
    <property type="entry name" value="MetI-like_sf"/>
</dbReference>
<accession>A0A8J3R3H3</accession>
<feature type="transmembrane region" description="Helical" evidence="7">
    <location>
        <begin position="7"/>
        <end position="27"/>
    </location>
</feature>
<dbReference type="AlphaFoldDB" id="A0A8J3R3H3"/>
<feature type="transmembrane region" description="Helical" evidence="7">
    <location>
        <begin position="232"/>
        <end position="258"/>
    </location>
</feature>
<feature type="domain" description="ABC transmembrane type-1" evidence="8">
    <location>
        <begin position="92"/>
        <end position="297"/>
    </location>
</feature>
<keyword evidence="3" id="KW-1003">Cell membrane</keyword>
<evidence type="ECO:0000256" key="4">
    <source>
        <dbReference type="ARBA" id="ARBA00022692"/>
    </source>
</evidence>
<dbReference type="PROSITE" id="PS50928">
    <property type="entry name" value="ABC_TM1"/>
    <property type="match status" value="1"/>
</dbReference>
<protein>
    <submittedName>
        <fullName evidence="9">Peptide ABC transporter</fullName>
    </submittedName>
</protein>
<reference evidence="9" key="1">
    <citation type="submission" date="2021-01" db="EMBL/GenBank/DDBJ databases">
        <title>Whole genome shotgun sequence of Rugosimonospora africana NBRC 104875.</title>
        <authorList>
            <person name="Komaki H."/>
            <person name="Tamura T."/>
        </authorList>
    </citation>
    <scope>NUCLEOTIDE SEQUENCE</scope>
    <source>
        <strain evidence="9">NBRC 104875</strain>
    </source>
</reference>
<dbReference type="SUPFAM" id="SSF161098">
    <property type="entry name" value="MetI-like"/>
    <property type="match status" value="1"/>
</dbReference>
<dbReference type="Pfam" id="PF00528">
    <property type="entry name" value="BPD_transp_1"/>
    <property type="match status" value="1"/>
</dbReference>
<proteinExistence type="inferred from homology"/>
<dbReference type="RefSeq" id="WP_203924596.1">
    <property type="nucleotide sequence ID" value="NZ_BONZ01000119.1"/>
</dbReference>
<keyword evidence="6 7" id="KW-0472">Membrane</keyword>
<organism evidence="9 10">
    <name type="scientific">Rugosimonospora africana</name>
    <dbReference type="NCBI Taxonomy" id="556532"/>
    <lineage>
        <taxon>Bacteria</taxon>
        <taxon>Bacillati</taxon>
        <taxon>Actinomycetota</taxon>
        <taxon>Actinomycetes</taxon>
        <taxon>Micromonosporales</taxon>
        <taxon>Micromonosporaceae</taxon>
        <taxon>Rugosimonospora</taxon>
    </lineage>
</organism>
<evidence type="ECO:0000313" key="9">
    <source>
        <dbReference type="EMBL" id="GIH21202.1"/>
    </source>
</evidence>
<dbReference type="PANTHER" id="PTHR43163:SF6">
    <property type="entry name" value="DIPEPTIDE TRANSPORT SYSTEM PERMEASE PROTEIN DPPB-RELATED"/>
    <property type="match status" value="1"/>
</dbReference>
<comment type="caution">
    <text evidence="9">The sequence shown here is derived from an EMBL/GenBank/DDBJ whole genome shotgun (WGS) entry which is preliminary data.</text>
</comment>
<keyword evidence="2 7" id="KW-0813">Transport</keyword>
<keyword evidence="5 7" id="KW-1133">Transmembrane helix</keyword>
<keyword evidence="4 7" id="KW-0812">Transmembrane</keyword>
<dbReference type="CDD" id="cd06261">
    <property type="entry name" value="TM_PBP2"/>
    <property type="match status" value="1"/>
</dbReference>
<feature type="transmembrane region" description="Helical" evidence="7">
    <location>
        <begin position="98"/>
        <end position="119"/>
    </location>
</feature>
<feature type="transmembrane region" description="Helical" evidence="7">
    <location>
        <begin position="131"/>
        <end position="158"/>
    </location>
</feature>
<dbReference type="PANTHER" id="PTHR43163">
    <property type="entry name" value="DIPEPTIDE TRANSPORT SYSTEM PERMEASE PROTEIN DPPB-RELATED"/>
    <property type="match status" value="1"/>
</dbReference>
<evidence type="ECO:0000256" key="1">
    <source>
        <dbReference type="ARBA" id="ARBA00004651"/>
    </source>
</evidence>
<evidence type="ECO:0000256" key="7">
    <source>
        <dbReference type="RuleBase" id="RU363032"/>
    </source>
</evidence>
<dbReference type="GO" id="GO:0005886">
    <property type="term" value="C:plasma membrane"/>
    <property type="evidence" value="ECO:0007669"/>
    <property type="project" value="UniProtKB-SubCell"/>
</dbReference>
<name>A0A8J3R3H3_9ACTN</name>
<evidence type="ECO:0000256" key="3">
    <source>
        <dbReference type="ARBA" id="ARBA00022475"/>
    </source>
</evidence>
<dbReference type="Gene3D" id="1.10.3720.10">
    <property type="entry name" value="MetI-like"/>
    <property type="match status" value="1"/>
</dbReference>
<dbReference type="Proteomes" id="UP000642748">
    <property type="component" value="Unassembled WGS sequence"/>
</dbReference>
<keyword evidence="10" id="KW-1185">Reference proteome</keyword>
<evidence type="ECO:0000313" key="10">
    <source>
        <dbReference type="Proteomes" id="UP000642748"/>
    </source>
</evidence>
<evidence type="ECO:0000259" key="8">
    <source>
        <dbReference type="PROSITE" id="PS50928"/>
    </source>
</evidence>